<keyword evidence="3" id="KW-1185">Reference proteome</keyword>
<name>A0AA38GL39_TAXCH</name>
<feature type="region of interest" description="Disordered" evidence="1">
    <location>
        <begin position="1"/>
        <end position="58"/>
    </location>
</feature>
<dbReference type="Proteomes" id="UP000824469">
    <property type="component" value="Unassembled WGS sequence"/>
</dbReference>
<feature type="compositionally biased region" description="Basic and acidic residues" evidence="1">
    <location>
        <begin position="33"/>
        <end position="58"/>
    </location>
</feature>
<evidence type="ECO:0000256" key="1">
    <source>
        <dbReference type="SAM" id="MobiDB-lite"/>
    </source>
</evidence>
<evidence type="ECO:0000313" key="2">
    <source>
        <dbReference type="EMBL" id="KAH9323728.1"/>
    </source>
</evidence>
<evidence type="ECO:0000313" key="3">
    <source>
        <dbReference type="Proteomes" id="UP000824469"/>
    </source>
</evidence>
<reference evidence="2 3" key="1">
    <citation type="journal article" date="2021" name="Nat. Plants">
        <title>The Taxus genome provides insights into paclitaxel biosynthesis.</title>
        <authorList>
            <person name="Xiong X."/>
            <person name="Gou J."/>
            <person name="Liao Q."/>
            <person name="Li Y."/>
            <person name="Zhou Q."/>
            <person name="Bi G."/>
            <person name="Li C."/>
            <person name="Du R."/>
            <person name="Wang X."/>
            <person name="Sun T."/>
            <person name="Guo L."/>
            <person name="Liang H."/>
            <person name="Lu P."/>
            <person name="Wu Y."/>
            <person name="Zhang Z."/>
            <person name="Ro D.K."/>
            <person name="Shang Y."/>
            <person name="Huang S."/>
            <person name="Yan J."/>
        </authorList>
    </citation>
    <scope>NUCLEOTIDE SEQUENCE [LARGE SCALE GENOMIC DNA]</scope>
    <source>
        <strain evidence="2">Ta-2019</strain>
    </source>
</reference>
<dbReference type="AlphaFoldDB" id="A0AA38GL39"/>
<gene>
    <name evidence="2" type="ORF">KI387_018367</name>
</gene>
<proteinExistence type="predicted"/>
<feature type="non-terminal residue" evidence="2">
    <location>
        <position position="58"/>
    </location>
</feature>
<organism evidence="2 3">
    <name type="scientific">Taxus chinensis</name>
    <name type="common">Chinese yew</name>
    <name type="synonym">Taxus wallichiana var. chinensis</name>
    <dbReference type="NCBI Taxonomy" id="29808"/>
    <lineage>
        <taxon>Eukaryota</taxon>
        <taxon>Viridiplantae</taxon>
        <taxon>Streptophyta</taxon>
        <taxon>Embryophyta</taxon>
        <taxon>Tracheophyta</taxon>
        <taxon>Spermatophyta</taxon>
        <taxon>Pinopsida</taxon>
        <taxon>Pinidae</taxon>
        <taxon>Conifers II</taxon>
        <taxon>Cupressales</taxon>
        <taxon>Taxaceae</taxon>
        <taxon>Taxus</taxon>
    </lineage>
</organism>
<feature type="compositionally biased region" description="Basic residues" evidence="1">
    <location>
        <begin position="1"/>
        <end position="10"/>
    </location>
</feature>
<dbReference type="EMBL" id="JAHRHJ020000003">
    <property type="protein sequence ID" value="KAH9323728.1"/>
    <property type="molecule type" value="Genomic_DNA"/>
</dbReference>
<sequence length="58" mass="7020">MPKLAKRMMKNLKEDEYHPMYDVYELEGEEGEEKYNKEDEYKNDNKKEEDQGKGVSEE</sequence>
<accession>A0AA38GL39</accession>
<protein>
    <submittedName>
        <fullName evidence="2">Uncharacterized protein</fullName>
    </submittedName>
</protein>
<comment type="caution">
    <text evidence="2">The sequence shown here is derived from an EMBL/GenBank/DDBJ whole genome shotgun (WGS) entry which is preliminary data.</text>
</comment>